<feature type="chain" id="PRO_5032728101" description="diguanylate cyclase" evidence="3">
    <location>
        <begin position="40"/>
        <end position="975"/>
    </location>
</feature>
<dbReference type="GO" id="GO:0043709">
    <property type="term" value="P:cell adhesion involved in single-species biofilm formation"/>
    <property type="evidence" value="ECO:0007669"/>
    <property type="project" value="TreeGrafter"/>
</dbReference>
<evidence type="ECO:0000313" key="5">
    <source>
        <dbReference type="EMBL" id="MBB6184183.1"/>
    </source>
</evidence>
<dbReference type="NCBIfam" id="TIGR00254">
    <property type="entry name" value="GGDEF"/>
    <property type="match status" value="1"/>
</dbReference>
<dbReference type="GO" id="GO:1902201">
    <property type="term" value="P:negative regulation of bacterial-type flagellum-dependent cell motility"/>
    <property type="evidence" value="ECO:0007669"/>
    <property type="project" value="TreeGrafter"/>
</dbReference>
<dbReference type="InterPro" id="IPR015943">
    <property type="entry name" value="WD40/YVTN_repeat-like_dom_sf"/>
</dbReference>
<dbReference type="GO" id="GO:0052621">
    <property type="term" value="F:diguanylate cyclase activity"/>
    <property type="evidence" value="ECO:0007669"/>
    <property type="project" value="UniProtKB-EC"/>
</dbReference>
<dbReference type="SUPFAM" id="SSF101898">
    <property type="entry name" value="NHL repeat"/>
    <property type="match status" value="1"/>
</dbReference>
<dbReference type="SUPFAM" id="SSF63829">
    <property type="entry name" value="Calcium-dependent phosphotriesterase"/>
    <property type="match status" value="2"/>
</dbReference>
<comment type="catalytic activity">
    <reaction evidence="2">
        <text>2 GTP = 3',3'-c-di-GMP + 2 diphosphate</text>
        <dbReference type="Rhea" id="RHEA:24898"/>
        <dbReference type="ChEBI" id="CHEBI:33019"/>
        <dbReference type="ChEBI" id="CHEBI:37565"/>
        <dbReference type="ChEBI" id="CHEBI:58805"/>
        <dbReference type="EC" id="2.7.7.65"/>
    </reaction>
</comment>
<dbReference type="InterPro" id="IPR011110">
    <property type="entry name" value="Reg_prop"/>
</dbReference>
<dbReference type="InterPro" id="IPR000160">
    <property type="entry name" value="GGDEF_dom"/>
</dbReference>
<accession>A0A841KEY2</accession>
<proteinExistence type="predicted"/>
<dbReference type="RefSeq" id="WP_161782319.1">
    <property type="nucleotide sequence ID" value="NZ_JACHET010000001.1"/>
</dbReference>
<dbReference type="InterPro" id="IPR029787">
    <property type="entry name" value="Nucleotide_cyclase"/>
</dbReference>
<dbReference type="GO" id="GO:0005886">
    <property type="term" value="C:plasma membrane"/>
    <property type="evidence" value="ECO:0007669"/>
    <property type="project" value="TreeGrafter"/>
</dbReference>
<evidence type="ECO:0000313" key="6">
    <source>
        <dbReference type="Proteomes" id="UP000560000"/>
    </source>
</evidence>
<evidence type="ECO:0000256" key="2">
    <source>
        <dbReference type="ARBA" id="ARBA00034247"/>
    </source>
</evidence>
<feature type="signal peptide" evidence="3">
    <location>
        <begin position="1"/>
        <end position="39"/>
    </location>
</feature>
<dbReference type="EMBL" id="JACHET010000001">
    <property type="protein sequence ID" value="MBB6184183.1"/>
    <property type="molecule type" value="Genomic_DNA"/>
</dbReference>
<dbReference type="PANTHER" id="PTHR45138:SF9">
    <property type="entry name" value="DIGUANYLATE CYCLASE DGCM-RELATED"/>
    <property type="match status" value="1"/>
</dbReference>
<dbReference type="Proteomes" id="UP000560000">
    <property type="component" value="Unassembled WGS sequence"/>
</dbReference>
<evidence type="ECO:0000259" key="4">
    <source>
        <dbReference type="PROSITE" id="PS50887"/>
    </source>
</evidence>
<dbReference type="OrthoDB" id="176203at2"/>
<dbReference type="InterPro" id="IPR043128">
    <property type="entry name" value="Rev_trsase/Diguanyl_cyclase"/>
</dbReference>
<dbReference type="PANTHER" id="PTHR45138">
    <property type="entry name" value="REGULATORY COMPONENTS OF SENSORY TRANSDUCTION SYSTEM"/>
    <property type="match status" value="1"/>
</dbReference>
<dbReference type="CDD" id="cd01949">
    <property type="entry name" value="GGDEF"/>
    <property type="match status" value="1"/>
</dbReference>
<dbReference type="SMART" id="SM00267">
    <property type="entry name" value="GGDEF"/>
    <property type="match status" value="1"/>
</dbReference>
<keyword evidence="3" id="KW-0732">Signal</keyword>
<dbReference type="InterPro" id="IPR013783">
    <property type="entry name" value="Ig-like_fold"/>
</dbReference>
<reference evidence="5 6" key="1">
    <citation type="submission" date="2020-08" db="EMBL/GenBank/DDBJ databases">
        <title>Genomic Encyclopedia of Type Strains, Phase IV (KMG-IV): sequencing the most valuable type-strain genomes for metagenomic binning, comparative biology and taxonomic classification.</title>
        <authorList>
            <person name="Goeker M."/>
        </authorList>
    </citation>
    <scope>NUCLEOTIDE SEQUENCE [LARGE SCALE GENOMIC DNA]</scope>
    <source>
        <strain evidence="5 6">DSM 107085</strain>
    </source>
</reference>
<name>A0A841KEY2_9GAMM</name>
<dbReference type="Gene3D" id="2.60.40.10">
    <property type="entry name" value="Immunoglobulins"/>
    <property type="match status" value="1"/>
</dbReference>
<organism evidence="5 6">
    <name type="scientific">Oleiagrimonas soli</name>
    <dbReference type="NCBI Taxonomy" id="1543381"/>
    <lineage>
        <taxon>Bacteria</taxon>
        <taxon>Pseudomonadati</taxon>
        <taxon>Pseudomonadota</taxon>
        <taxon>Gammaproteobacteria</taxon>
        <taxon>Lysobacterales</taxon>
        <taxon>Rhodanobacteraceae</taxon>
        <taxon>Oleiagrimonas</taxon>
    </lineage>
</organism>
<dbReference type="Gene3D" id="2.130.10.10">
    <property type="entry name" value="YVTN repeat-like/Quinoprotein amine dehydrogenase"/>
    <property type="match status" value="3"/>
</dbReference>
<dbReference type="SUPFAM" id="SSF55073">
    <property type="entry name" value="Nucleotide cyclase"/>
    <property type="match status" value="1"/>
</dbReference>
<dbReference type="InterPro" id="IPR050469">
    <property type="entry name" value="Diguanylate_Cyclase"/>
</dbReference>
<dbReference type="EC" id="2.7.7.65" evidence="1"/>
<comment type="caution">
    <text evidence="5">The sequence shown here is derived from an EMBL/GenBank/DDBJ whole genome shotgun (WGS) entry which is preliminary data.</text>
</comment>
<dbReference type="Pfam" id="PF00990">
    <property type="entry name" value="GGDEF"/>
    <property type="match status" value="1"/>
</dbReference>
<dbReference type="Gene3D" id="3.30.70.270">
    <property type="match status" value="1"/>
</dbReference>
<dbReference type="PROSITE" id="PS50887">
    <property type="entry name" value="GGDEF"/>
    <property type="match status" value="1"/>
</dbReference>
<protein>
    <recommendedName>
        <fullName evidence="1">diguanylate cyclase</fullName>
        <ecNumber evidence="1">2.7.7.65</ecNumber>
    </recommendedName>
</protein>
<evidence type="ECO:0000256" key="1">
    <source>
        <dbReference type="ARBA" id="ARBA00012528"/>
    </source>
</evidence>
<feature type="domain" description="GGDEF" evidence="4">
    <location>
        <begin position="846"/>
        <end position="975"/>
    </location>
</feature>
<dbReference type="Pfam" id="PF07494">
    <property type="entry name" value="Reg_prop"/>
    <property type="match status" value="2"/>
</dbReference>
<gene>
    <name evidence="5" type="ORF">HNQ86_001528</name>
</gene>
<evidence type="ECO:0000256" key="3">
    <source>
        <dbReference type="SAM" id="SignalP"/>
    </source>
</evidence>
<dbReference type="AlphaFoldDB" id="A0A841KEY2"/>
<sequence length="975" mass="107480">MRRDRVCTGASELPVQRASRWLASAALLLSALLGTSAWAQSDAAPRIVAMQTFAQDQGLRSLAANVLLRDRRGVLWVGTDKGLYRFDGRDFMPVEGHAGDGLDLARLRVNDLHQAPDGRIWIGAAQGLYVWQDGRVRRVADIPVDDLRRIADDGADGVYVRHQRRLVHVDAAGQVRTVPWPQALREGVLTDGPVLWLRERLWTTCGARLCTRTASGALAFWGAARGVPTDQWITLYRDPAGALWVGGMHHLLQLPASSDRFRAIDSTDPVETLTSDDRGRVLAGTAGHLSRWDGAHWMRFADDRGLQAAQIRDLVFDPAGAVWLATGGRGVLRWRGYGRFRNWLAAQGLDSAPTWAIARDADGRLWLGNQRHGNLLEPGAEKLTPWPPALRRADWMDAIALLPRGRCMWIVFNQGRVVRYDLDTHKALQVASGAGWAKFGRFDARGRLWFGTHGSLWRIDDPDAAQPHAQRMATGLPDDTNYFDVAADASGDLWFATSHGLLRFAAGAFRRVRTQPAPVGGFVDVARTGDGRWWLAAVAGGLYTARPDADGSMALRVVNDPLLRQGMIYALDVDRSGQLWVAGDAGVDRFDGERWRRFDRSDGLVWDDMSPHAFHQDSDGSIWFGTSGGVSHLLQPQAMHPTALPAPVILQVRYGTHVEPPGESLRRPWNRKALTVALATVGDAHADSASIEYRLLAGDADGGAWESSASHLLRYASLAPGSYRFQARVVDPDLRLRSPITAFGIDIVPPWWRTGWARAGYVLLALLAVLMLWRLRSAHLLRRQLLLECMVAERTRELEADKRELEAARQALQYEASHDALTGLLNRGAVVEILVEALLGTQFEGRPVAVALFDLDHFKQVNDTYGHLTGDAVLVQCAQRLRRLAPADAALGRYGGEELLAVWPGLVDGDAGLAKRFATLLEGHYTDGEHRLRVTCSIGVAWARHGDDVGSLLRRADAALYRAKQAGRARVERAD</sequence>